<dbReference type="AlphaFoldDB" id="A0A067FYH6"/>
<keyword evidence="3" id="KW-0341">Growth regulation</keyword>
<dbReference type="Proteomes" id="UP000027120">
    <property type="component" value="Unassembled WGS sequence"/>
</dbReference>
<keyword evidence="5" id="KW-1185">Reference proteome</keyword>
<sequence length="136" mass="15384">MASKWEIFAVIKRKGISLPNNEAGLVNGTAQLAYKGHFVVYTTDQARFLIPLEYLSKRIFREPLKLSEVEFGLEIDGPITLPCDASFMEYVILFLQRGGDKNVETFLLMSVVTSCDSSQSLFHEEQTEQQLFISTP</sequence>
<dbReference type="Pfam" id="PF02519">
    <property type="entry name" value="Auxin_inducible"/>
    <property type="match status" value="1"/>
</dbReference>
<evidence type="ECO:0000256" key="3">
    <source>
        <dbReference type="ARBA" id="ARBA00022604"/>
    </source>
</evidence>
<organism evidence="4 5">
    <name type="scientific">Citrus sinensis</name>
    <name type="common">Sweet orange</name>
    <name type="synonym">Citrus aurantium var. sinensis</name>
    <dbReference type="NCBI Taxonomy" id="2711"/>
    <lineage>
        <taxon>Eukaryota</taxon>
        <taxon>Viridiplantae</taxon>
        <taxon>Streptophyta</taxon>
        <taxon>Embryophyta</taxon>
        <taxon>Tracheophyta</taxon>
        <taxon>Spermatophyta</taxon>
        <taxon>Magnoliopsida</taxon>
        <taxon>eudicotyledons</taxon>
        <taxon>Gunneridae</taxon>
        <taxon>Pentapetalae</taxon>
        <taxon>rosids</taxon>
        <taxon>malvids</taxon>
        <taxon>Sapindales</taxon>
        <taxon>Rutaceae</taxon>
        <taxon>Aurantioideae</taxon>
        <taxon>Citrus</taxon>
    </lineage>
</organism>
<reference evidence="4 5" key="1">
    <citation type="submission" date="2014-04" db="EMBL/GenBank/DDBJ databases">
        <authorList>
            <consortium name="International Citrus Genome Consortium"/>
            <person name="Gmitter F."/>
            <person name="Chen C."/>
            <person name="Farmerie W."/>
            <person name="Harkins T."/>
            <person name="Desany B."/>
            <person name="Mohiuddin M."/>
            <person name="Kodira C."/>
            <person name="Borodovsky M."/>
            <person name="Lomsadze A."/>
            <person name="Burns P."/>
            <person name="Jenkins J."/>
            <person name="Prochnik S."/>
            <person name="Shu S."/>
            <person name="Chapman J."/>
            <person name="Pitluck S."/>
            <person name="Schmutz J."/>
            <person name="Rokhsar D."/>
        </authorList>
    </citation>
    <scope>NUCLEOTIDE SEQUENCE</scope>
</reference>
<evidence type="ECO:0000256" key="1">
    <source>
        <dbReference type="ARBA" id="ARBA00006974"/>
    </source>
</evidence>
<dbReference type="PANTHER" id="PTHR31175:SF38">
    <property type="entry name" value="AUXIN-RESPONSIVE FAMILY PROTEIN"/>
    <property type="match status" value="1"/>
</dbReference>
<comment type="similarity">
    <text evidence="1">Belongs to the ARG7 family.</text>
</comment>
<keyword evidence="2" id="KW-0217">Developmental protein</keyword>
<dbReference type="InterPro" id="IPR003676">
    <property type="entry name" value="SAUR_fam"/>
</dbReference>
<protein>
    <submittedName>
        <fullName evidence="4">Uncharacterized protein</fullName>
    </submittedName>
</protein>
<evidence type="ECO:0000313" key="5">
    <source>
        <dbReference type="Proteomes" id="UP000027120"/>
    </source>
</evidence>
<accession>A0A067FYH6</accession>
<dbReference type="GO" id="GO:0009733">
    <property type="term" value="P:response to auxin"/>
    <property type="evidence" value="ECO:0007669"/>
    <property type="project" value="InterPro"/>
</dbReference>
<dbReference type="KEGG" id="cit:107178046"/>
<dbReference type="PANTHER" id="PTHR31175">
    <property type="entry name" value="AUXIN-RESPONSIVE FAMILY PROTEIN"/>
    <property type="match status" value="1"/>
</dbReference>
<evidence type="ECO:0000256" key="2">
    <source>
        <dbReference type="ARBA" id="ARBA00022473"/>
    </source>
</evidence>
<dbReference type="STRING" id="2711.A0A067FYH6"/>
<gene>
    <name evidence="4" type="ORF">CISIN_1g045129mg</name>
</gene>
<evidence type="ECO:0000313" key="4">
    <source>
        <dbReference type="EMBL" id="KDO68226.1"/>
    </source>
</evidence>
<name>A0A067FYH6_CITSI</name>
<dbReference type="EMBL" id="KK784895">
    <property type="protein sequence ID" value="KDO68226.1"/>
    <property type="molecule type" value="Genomic_DNA"/>
</dbReference>
<proteinExistence type="inferred from homology"/>